<evidence type="ECO:0000256" key="7">
    <source>
        <dbReference type="ARBA" id="ARBA00022723"/>
    </source>
</evidence>
<comment type="subcellular location">
    <subcellularLocation>
        <location evidence="2">Membrane</location>
        <topology evidence="2">Single-pass membrane protein</topology>
    </subcellularLocation>
</comment>
<keyword evidence="10" id="KW-0862">Zinc</keyword>
<dbReference type="EC" id="2.3.2.27" evidence="4"/>
<keyword evidence="6 15" id="KW-0812">Transmembrane</keyword>
<dbReference type="AlphaFoldDB" id="A0A9Q0KEZ8"/>
<evidence type="ECO:0000256" key="6">
    <source>
        <dbReference type="ARBA" id="ARBA00022692"/>
    </source>
</evidence>
<dbReference type="PANTHER" id="PTHR46913:SF1">
    <property type="entry name" value="RING-H2 FINGER PROTEIN ATL16"/>
    <property type="match status" value="1"/>
</dbReference>
<accession>A0A9Q0KEZ8</accession>
<dbReference type="SMART" id="SM00184">
    <property type="entry name" value="RING"/>
    <property type="match status" value="1"/>
</dbReference>
<dbReference type="Pfam" id="PF13639">
    <property type="entry name" value="zf-RING_2"/>
    <property type="match status" value="1"/>
</dbReference>
<name>A0A9Q0KEZ8_9MAGN</name>
<dbReference type="InterPro" id="IPR013083">
    <property type="entry name" value="Znf_RING/FYVE/PHD"/>
</dbReference>
<dbReference type="FunFam" id="3.30.40.10:FF:000187">
    <property type="entry name" value="E3 ubiquitin-protein ligase ATL6"/>
    <property type="match status" value="1"/>
</dbReference>
<evidence type="ECO:0000256" key="9">
    <source>
        <dbReference type="ARBA" id="ARBA00022786"/>
    </source>
</evidence>
<evidence type="ECO:0000256" key="12">
    <source>
        <dbReference type="ARBA" id="ARBA00023136"/>
    </source>
</evidence>
<dbReference type="InterPro" id="IPR001841">
    <property type="entry name" value="Znf_RING"/>
</dbReference>
<gene>
    <name evidence="17" type="ORF">NE237_016109</name>
</gene>
<keyword evidence="12 15" id="KW-0472">Membrane</keyword>
<reference evidence="17" key="1">
    <citation type="journal article" date="2023" name="Plant J.">
        <title>The genome of the king protea, Protea cynaroides.</title>
        <authorList>
            <person name="Chang J."/>
            <person name="Duong T.A."/>
            <person name="Schoeman C."/>
            <person name="Ma X."/>
            <person name="Roodt D."/>
            <person name="Barker N."/>
            <person name="Li Z."/>
            <person name="Van de Peer Y."/>
            <person name="Mizrachi E."/>
        </authorList>
    </citation>
    <scope>NUCLEOTIDE SEQUENCE</scope>
    <source>
        <tissue evidence="17">Young leaves</tissue>
    </source>
</reference>
<proteinExistence type="predicted"/>
<dbReference type="PROSITE" id="PS50089">
    <property type="entry name" value="ZF_RING_2"/>
    <property type="match status" value="1"/>
</dbReference>
<dbReference type="EMBL" id="JAMYWD010000006">
    <property type="protein sequence ID" value="KAJ4969408.1"/>
    <property type="molecule type" value="Genomic_DNA"/>
</dbReference>
<dbReference type="SUPFAM" id="SSF57850">
    <property type="entry name" value="RING/U-box"/>
    <property type="match status" value="1"/>
</dbReference>
<evidence type="ECO:0000256" key="10">
    <source>
        <dbReference type="ARBA" id="ARBA00022833"/>
    </source>
</evidence>
<evidence type="ECO:0000256" key="4">
    <source>
        <dbReference type="ARBA" id="ARBA00012483"/>
    </source>
</evidence>
<keyword evidence="9" id="KW-0833">Ubl conjugation pathway</keyword>
<evidence type="ECO:0000256" key="14">
    <source>
        <dbReference type="SAM" id="MobiDB-lite"/>
    </source>
</evidence>
<dbReference type="GO" id="GO:0061630">
    <property type="term" value="F:ubiquitin protein ligase activity"/>
    <property type="evidence" value="ECO:0007669"/>
    <property type="project" value="UniProtKB-EC"/>
</dbReference>
<keyword evidence="7" id="KW-0479">Metal-binding</keyword>
<dbReference type="Proteomes" id="UP001141806">
    <property type="component" value="Unassembled WGS sequence"/>
</dbReference>
<dbReference type="InterPro" id="IPR044600">
    <property type="entry name" value="ATL1/ATL16-like"/>
</dbReference>
<dbReference type="GO" id="GO:0008270">
    <property type="term" value="F:zinc ion binding"/>
    <property type="evidence" value="ECO:0007669"/>
    <property type="project" value="UniProtKB-KW"/>
</dbReference>
<dbReference type="CDD" id="cd16461">
    <property type="entry name" value="RING-H2_EL5-like"/>
    <property type="match status" value="1"/>
</dbReference>
<evidence type="ECO:0000256" key="3">
    <source>
        <dbReference type="ARBA" id="ARBA00004906"/>
    </source>
</evidence>
<dbReference type="OrthoDB" id="8062037at2759"/>
<sequence>MGSKGFCDHGPYPPHQPIGCLKENITGGPPMPPLSSSSSSDNTPILAIAIVGITATAILLVCYYVFVIKCCLNWHRFDLLRRFSNSQARRRQEDPIMVYTPSVASRGLDEALIREIPIIQFKKKGDSSENKDTSFVECVVCLNEFQEEEKLRVLPNCTHAFHIDCIDVWLQSNANCPLCRSGISSTSQFSIDQITLPTSSSRNSRSGDEDYLIIELNDEQSVDQTSHRHQGTGNSGELSVQSINPSPRKLEQRLEPKKARKFHHMSSMGDECIDVREKDDQFSIQPFRRSFSMDSSGDRQLYLSVQDIIQQNSHLSEVSTGEGCSSRVRRSFFSFGQNRGSRSAVLPIQSEP</sequence>
<comment type="pathway">
    <text evidence="3">Protein modification; protein ubiquitination.</text>
</comment>
<keyword evidence="5" id="KW-0808">Transferase</keyword>
<dbReference type="PANTHER" id="PTHR46913">
    <property type="entry name" value="RING-H2 FINGER PROTEIN ATL16"/>
    <property type="match status" value="1"/>
</dbReference>
<dbReference type="GO" id="GO:0016020">
    <property type="term" value="C:membrane"/>
    <property type="evidence" value="ECO:0007669"/>
    <property type="project" value="UniProtKB-SubCell"/>
</dbReference>
<feature type="transmembrane region" description="Helical" evidence="15">
    <location>
        <begin position="45"/>
        <end position="66"/>
    </location>
</feature>
<feature type="region of interest" description="Disordered" evidence="14">
    <location>
        <begin position="222"/>
        <end position="266"/>
    </location>
</feature>
<evidence type="ECO:0000256" key="13">
    <source>
        <dbReference type="PROSITE-ProRule" id="PRU00175"/>
    </source>
</evidence>
<comment type="caution">
    <text evidence="17">The sequence shown here is derived from an EMBL/GenBank/DDBJ whole genome shotgun (WGS) entry which is preliminary data.</text>
</comment>
<evidence type="ECO:0000256" key="2">
    <source>
        <dbReference type="ARBA" id="ARBA00004167"/>
    </source>
</evidence>
<evidence type="ECO:0000313" key="18">
    <source>
        <dbReference type="Proteomes" id="UP001141806"/>
    </source>
</evidence>
<comment type="catalytic activity">
    <reaction evidence="1">
        <text>S-ubiquitinyl-[E2 ubiquitin-conjugating enzyme]-L-cysteine + [acceptor protein]-L-lysine = [E2 ubiquitin-conjugating enzyme]-L-cysteine + N(6)-ubiquitinyl-[acceptor protein]-L-lysine.</text>
        <dbReference type="EC" id="2.3.2.27"/>
    </reaction>
</comment>
<keyword evidence="11 15" id="KW-1133">Transmembrane helix</keyword>
<feature type="compositionally biased region" description="Polar residues" evidence="14">
    <location>
        <begin position="231"/>
        <end position="245"/>
    </location>
</feature>
<organism evidence="17 18">
    <name type="scientific">Protea cynaroides</name>
    <dbReference type="NCBI Taxonomy" id="273540"/>
    <lineage>
        <taxon>Eukaryota</taxon>
        <taxon>Viridiplantae</taxon>
        <taxon>Streptophyta</taxon>
        <taxon>Embryophyta</taxon>
        <taxon>Tracheophyta</taxon>
        <taxon>Spermatophyta</taxon>
        <taxon>Magnoliopsida</taxon>
        <taxon>Proteales</taxon>
        <taxon>Proteaceae</taxon>
        <taxon>Protea</taxon>
    </lineage>
</organism>
<evidence type="ECO:0000313" key="17">
    <source>
        <dbReference type="EMBL" id="KAJ4969408.1"/>
    </source>
</evidence>
<protein>
    <recommendedName>
        <fullName evidence="4">RING-type E3 ubiquitin transferase</fullName>
        <ecNumber evidence="4">2.3.2.27</ecNumber>
    </recommendedName>
</protein>
<evidence type="ECO:0000256" key="15">
    <source>
        <dbReference type="SAM" id="Phobius"/>
    </source>
</evidence>
<evidence type="ECO:0000259" key="16">
    <source>
        <dbReference type="PROSITE" id="PS50089"/>
    </source>
</evidence>
<dbReference type="Gene3D" id="3.30.40.10">
    <property type="entry name" value="Zinc/RING finger domain, C3HC4 (zinc finger)"/>
    <property type="match status" value="1"/>
</dbReference>
<evidence type="ECO:0000256" key="8">
    <source>
        <dbReference type="ARBA" id="ARBA00022771"/>
    </source>
</evidence>
<keyword evidence="18" id="KW-1185">Reference proteome</keyword>
<feature type="domain" description="RING-type" evidence="16">
    <location>
        <begin position="138"/>
        <end position="180"/>
    </location>
</feature>
<keyword evidence="8 13" id="KW-0863">Zinc-finger</keyword>
<evidence type="ECO:0000256" key="11">
    <source>
        <dbReference type="ARBA" id="ARBA00022989"/>
    </source>
</evidence>
<feature type="compositionally biased region" description="Basic and acidic residues" evidence="14">
    <location>
        <begin position="248"/>
        <end position="257"/>
    </location>
</feature>
<dbReference type="GO" id="GO:0016567">
    <property type="term" value="P:protein ubiquitination"/>
    <property type="evidence" value="ECO:0007669"/>
    <property type="project" value="InterPro"/>
</dbReference>
<evidence type="ECO:0000256" key="1">
    <source>
        <dbReference type="ARBA" id="ARBA00000900"/>
    </source>
</evidence>
<evidence type="ECO:0000256" key="5">
    <source>
        <dbReference type="ARBA" id="ARBA00022679"/>
    </source>
</evidence>